<comment type="function">
    <text evidence="8">Cytochromes P450 are a group of heme-thiolate monooxygenases. They oxidize a variety of structurally unrelated compounds, including steroids, fatty acids, and xenobiotics.</text>
</comment>
<keyword evidence="11" id="KW-1185">Reference proteome</keyword>
<comment type="similarity">
    <text evidence="2 9">Belongs to the cytochrome P450 family.</text>
</comment>
<evidence type="ECO:0000256" key="8">
    <source>
        <dbReference type="ARBA" id="ARBA00043906"/>
    </source>
</evidence>
<dbReference type="Proteomes" id="UP000006575">
    <property type="component" value="Chromosome"/>
</dbReference>
<dbReference type="PRINTS" id="PR00359">
    <property type="entry name" value="BP450"/>
</dbReference>
<dbReference type="FunFam" id="1.10.630.10:FF:000018">
    <property type="entry name" value="Cytochrome P450 monooxygenase"/>
    <property type="match status" value="1"/>
</dbReference>
<dbReference type="eggNOG" id="COG2124">
    <property type="taxonomic scope" value="Bacteria"/>
</dbReference>
<gene>
    <name evidence="10" type="ordered locus">RL1686</name>
</gene>
<evidence type="ECO:0000256" key="9">
    <source>
        <dbReference type="RuleBase" id="RU000461"/>
    </source>
</evidence>
<name>Q1MIM9_RHIJ3</name>
<dbReference type="GO" id="GO:0004497">
    <property type="term" value="F:monooxygenase activity"/>
    <property type="evidence" value="ECO:0007669"/>
    <property type="project" value="UniProtKB-KW"/>
</dbReference>
<dbReference type="GO" id="GO:0020037">
    <property type="term" value="F:heme binding"/>
    <property type="evidence" value="ECO:0007669"/>
    <property type="project" value="InterPro"/>
</dbReference>
<keyword evidence="7 9" id="KW-0503">Monooxygenase</keyword>
<protein>
    <submittedName>
        <fullName evidence="10">Cytochrome P450</fullName>
    </submittedName>
</protein>
<keyword evidence="6 9" id="KW-0408">Iron</keyword>
<organism evidence="10 11">
    <name type="scientific">Rhizobium johnstonii (strain DSM 114642 / LMG 32736 / 3841)</name>
    <name type="common">Rhizobium leguminosarum bv. viciae</name>
    <dbReference type="NCBI Taxonomy" id="216596"/>
    <lineage>
        <taxon>Bacteria</taxon>
        <taxon>Pseudomonadati</taxon>
        <taxon>Pseudomonadota</taxon>
        <taxon>Alphaproteobacteria</taxon>
        <taxon>Hyphomicrobiales</taxon>
        <taxon>Rhizobiaceae</taxon>
        <taxon>Rhizobium/Agrobacterium group</taxon>
        <taxon>Rhizobium</taxon>
        <taxon>Rhizobium johnstonii</taxon>
    </lineage>
</organism>
<keyword evidence="4 9" id="KW-0479">Metal-binding</keyword>
<dbReference type="SUPFAM" id="SSF48264">
    <property type="entry name" value="Cytochrome P450"/>
    <property type="match status" value="1"/>
</dbReference>
<dbReference type="AlphaFoldDB" id="Q1MIM9"/>
<evidence type="ECO:0000256" key="1">
    <source>
        <dbReference type="ARBA" id="ARBA00001971"/>
    </source>
</evidence>
<dbReference type="InterPro" id="IPR001128">
    <property type="entry name" value="Cyt_P450"/>
</dbReference>
<accession>Q1MIM9</accession>
<comment type="cofactor">
    <cofactor evidence="1">
        <name>heme</name>
        <dbReference type="ChEBI" id="CHEBI:30413"/>
    </cofactor>
</comment>
<dbReference type="EnsemblBacteria" id="CAK07181">
    <property type="protein sequence ID" value="CAK07181"/>
    <property type="gene ID" value="RL1686"/>
</dbReference>
<dbReference type="HOGENOM" id="CLU_033716_2_0_5"/>
<evidence type="ECO:0000256" key="3">
    <source>
        <dbReference type="ARBA" id="ARBA00022617"/>
    </source>
</evidence>
<evidence type="ECO:0000313" key="11">
    <source>
        <dbReference type="Proteomes" id="UP000006575"/>
    </source>
</evidence>
<evidence type="ECO:0000256" key="6">
    <source>
        <dbReference type="ARBA" id="ARBA00023004"/>
    </source>
</evidence>
<dbReference type="InterPro" id="IPR002397">
    <property type="entry name" value="Cyt_P450_B"/>
</dbReference>
<dbReference type="GO" id="GO:0005506">
    <property type="term" value="F:iron ion binding"/>
    <property type="evidence" value="ECO:0007669"/>
    <property type="project" value="InterPro"/>
</dbReference>
<evidence type="ECO:0000256" key="7">
    <source>
        <dbReference type="ARBA" id="ARBA00023033"/>
    </source>
</evidence>
<sequence>MPHIFPRPGKSAKPRGMMIPSFLSIDRANRHVSLDSRNPAFYGDPNAVYAALHAHCPTFYWSEQKQWFFTGYDHVNGLLRDRRFGRQILHIASREELGLAEPMPHLASFDLSERYSLLELEPPEHTRLRTLVNRAFVSRHVEKMKPELAELANRLIDGFAEKREVELLSAFADIIPVTMIARMIGIPEEMGPQLLAWSHAYVRMYMFGRTREQEEEAERAAKEFSDYVKTVITERRATPRDDLLTHMIHTEHKGQYLTEEELVSTTIVLLNAGHEATVHQIGNSVRTILDSGCDPAELFRDEATTERTVEETLRICAPVHIFQRWALEPAEIDGVSFKRGDKVSLILAAANLDPAKFTDPLTFKPDRNEAANLSFGAGIHFCIGAPLARLELNVVLPILFERLAGLKMAKTPVVKDVYHFHGLDRLDLQW</sequence>
<dbReference type="InterPro" id="IPR017972">
    <property type="entry name" value="Cyt_P450_CS"/>
</dbReference>
<dbReference type="PANTHER" id="PTHR46696">
    <property type="entry name" value="P450, PUTATIVE (EUROFUNG)-RELATED"/>
    <property type="match status" value="1"/>
</dbReference>
<dbReference type="Gene3D" id="1.10.630.10">
    <property type="entry name" value="Cytochrome P450"/>
    <property type="match status" value="1"/>
</dbReference>
<dbReference type="GO" id="GO:0016705">
    <property type="term" value="F:oxidoreductase activity, acting on paired donors, with incorporation or reduction of molecular oxygen"/>
    <property type="evidence" value="ECO:0007669"/>
    <property type="project" value="InterPro"/>
</dbReference>
<dbReference type="InterPro" id="IPR036396">
    <property type="entry name" value="Cyt_P450_sf"/>
</dbReference>
<proteinExistence type="inferred from homology"/>
<evidence type="ECO:0000313" key="10">
    <source>
        <dbReference type="EMBL" id="CAK07181.1"/>
    </source>
</evidence>
<evidence type="ECO:0000256" key="2">
    <source>
        <dbReference type="ARBA" id="ARBA00010617"/>
    </source>
</evidence>
<evidence type="ECO:0000256" key="4">
    <source>
        <dbReference type="ARBA" id="ARBA00022723"/>
    </source>
</evidence>
<dbReference type="Pfam" id="PF00067">
    <property type="entry name" value="p450"/>
    <property type="match status" value="2"/>
</dbReference>
<dbReference type="PANTHER" id="PTHR46696:SF1">
    <property type="entry name" value="CYTOCHROME P450 YJIB-RELATED"/>
    <property type="match status" value="1"/>
</dbReference>
<dbReference type="KEGG" id="rle:RL1686"/>
<dbReference type="CDD" id="cd20625">
    <property type="entry name" value="CYP164-like"/>
    <property type="match status" value="1"/>
</dbReference>
<keyword evidence="3 9" id="KW-0349">Heme</keyword>
<dbReference type="PROSITE" id="PS00086">
    <property type="entry name" value="CYTOCHROME_P450"/>
    <property type="match status" value="1"/>
</dbReference>
<dbReference type="EMBL" id="AM236080">
    <property type="protein sequence ID" value="CAK07181.1"/>
    <property type="molecule type" value="Genomic_DNA"/>
</dbReference>
<evidence type="ECO:0000256" key="5">
    <source>
        <dbReference type="ARBA" id="ARBA00023002"/>
    </source>
</evidence>
<keyword evidence="5 9" id="KW-0560">Oxidoreductase</keyword>
<reference evidence="10 11" key="1">
    <citation type="journal article" date="2006" name="Genome Biol.">
        <title>The genome of Rhizobium leguminosarum has recognizable core and accessory components.</title>
        <authorList>
            <person name="Young J.W."/>
            <person name="Crossman L.C."/>
            <person name="Johnston A.W.B."/>
            <person name="Thomson N.R."/>
            <person name="Ghazoui Z.F."/>
            <person name="Hull K.H."/>
            <person name="Wexler M."/>
            <person name="Curson A.R.J."/>
            <person name="Todd J.D."/>
            <person name="Poole P.S."/>
            <person name="Mauchline T.H."/>
            <person name="East A.K."/>
            <person name="Quail M.A."/>
            <person name="Churcher C."/>
            <person name="Arrowsmith C."/>
            <person name="Cherevach A."/>
            <person name="Chillingworth T."/>
            <person name="Clarke K."/>
            <person name="Cronin A."/>
            <person name="Davis P."/>
            <person name="Fraser A."/>
            <person name="Hance Z."/>
            <person name="Hauser H."/>
            <person name="Jagels K."/>
            <person name="Moule S."/>
            <person name="Mungall K."/>
            <person name="Norbertczak H."/>
            <person name="Rabbinowitsch E."/>
            <person name="Sanders M."/>
            <person name="Simmonds M."/>
            <person name="Whitehead S."/>
            <person name="Parkhill J."/>
        </authorList>
    </citation>
    <scope>NUCLEOTIDE SEQUENCE [LARGE SCALE GENOMIC DNA]</scope>
    <source>
        <strain evidence="11">DSM 114642 / LMG 32736 / 3841</strain>
    </source>
</reference>